<evidence type="ECO:0000256" key="1">
    <source>
        <dbReference type="SAM" id="MobiDB-lite"/>
    </source>
</evidence>
<feature type="compositionally biased region" description="Basic and acidic residues" evidence="1">
    <location>
        <begin position="98"/>
        <end position="124"/>
    </location>
</feature>
<gene>
    <name evidence="2" type="ORF">ACFQ2K_35220</name>
</gene>
<accession>A0ABW2X2R7</accession>
<name>A0ABW2X2R7_9ACTN</name>
<dbReference type="Proteomes" id="UP001596915">
    <property type="component" value="Unassembled WGS sequence"/>
</dbReference>
<protein>
    <submittedName>
        <fullName evidence="2">Uncharacterized protein</fullName>
    </submittedName>
</protein>
<comment type="caution">
    <text evidence="2">The sequence shown here is derived from an EMBL/GenBank/DDBJ whole genome shotgun (WGS) entry which is preliminary data.</text>
</comment>
<reference evidence="3" key="1">
    <citation type="journal article" date="2019" name="Int. J. Syst. Evol. Microbiol.">
        <title>The Global Catalogue of Microorganisms (GCM) 10K type strain sequencing project: providing services to taxonomists for standard genome sequencing and annotation.</title>
        <authorList>
            <consortium name="The Broad Institute Genomics Platform"/>
            <consortium name="The Broad Institute Genome Sequencing Center for Infectious Disease"/>
            <person name="Wu L."/>
            <person name="Ma J."/>
        </authorList>
    </citation>
    <scope>NUCLEOTIDE SEQUENCE [LARGE SCALE GENOMIC DNA]</scope>
    <source>
        <strain evidence="3">JCM 12607</strain>
    </source>
</reference>
<dbReference type="EMBL" id="JBHTGL010000008">
    <property type="protein sequence ID" value="MFD0627156.1"/>
    <property type="molecule type" value="Genomic_DNA"/>
</dbReference>
<proteinExistence type="predicted"/>
<keyword evidence="3" id="KW-1185">Reference proteome</keyword>
<feature type="region of interest" description="Disordered" evidence="1">
    <location>
        <begin position="90"/>
        <end position="124"/>
    </location>
</feature>
<sequence>MTSAQPVRHAEAYRCGRLFAAVAALQRLAQNEHHGLGQPGVAEKAAARPEPVLREPLREIVHYLVQARIRGRGAAADPVFRSLTDFLPPAKTVPTSLHPDERPDFHRGREEQAALIAKEHPSLG</sequence>
<evidence type="ECO:0000313" key="3">
    <source>
        <dbReference type="Proteomes" id="UP001596915"/>
    </source>
</evidence>
<organism evidence="2 3">
    <name type="scientific">Streptomyces sanglieri</name>
    <dbReference type="NCBI Taxonomy" id="193460"/>
    <lineage>
        <taxon>Bacteria</taxon>
        <taxon>Bacillati</taxon>
        <taxon>Actinomycetota</taxon>
        <taxon>Actinomycetes</taxon>
        <taxon>Kitasatosporales</taxon>
        <taxon>Streptomycetaceae</taxon>
        <taxon>Streptomyces</taxon>
    </lineage>
</organism>
<evidence type="ECO:0000313" key="2">
    <source>
        <dbReference type="EMBL" id="MFD0627156.1"/>
    </source>
</evidence>